<proteinExistence type="predicted"/>
<evidence type="ECO:0000313" key="1">
    <source>
        <dbReference type="EMBL" id="GAT93806.1"/>
    </source>
</evidence>
<protein>
    <submittedName>
        <fullName evidence="1">Uncharacterized protein</fullName>
    </submittedName>
</protein>
<dbReference type="VEuPathDB" id="AmoebaDB:KM1_174200"/>
<dbReference type="VEuPathDB" id="AmoebaDB:EHI_007470"/>
<name>A0A5K1URD7_ENTHI</name>
<dbReference type="VEuPathDB" id="AmoebaDB:EHI8A_109230"/>
<dbReference type="OMA" id="FNIVEHH"/>
<organism evidence="1 2">
    <name type="scientific">Entamoeba histolytica</name>
    <dbReference type="NCBI Taxonomy" id="5759"/>
    <lineage>
        <taxon>Eukaryota</taxon>
        <taxon>Amoebozoa</taxon>
        <taxon>Evosea</taxon>
        <taxon>Archamoebae</taxon>
        <taxon>Mastigamoebida</taxon>
        <taxon>Entamoebidae</taxon>
        <taxon>Entamoeba</taxon>
    </lineage>
</organism>
<gene>
    <name evidence="1" type="ORF">CL6EHI_007470</name>
</gene>
<dbReference type="VEuPathDB" id="AmoebaDB:EHI7A_101160"/>
<dbReference type="AlphaFoldDB" id="A0A5K1URD7"/>
<reference evidence="1 2" key="1">
    <citation type="submission" date="2016-05" db="EMBL/GenBank/DDBJ databases">
        <title>First whole genome sequencing of Entamoeba histolytica HM1:IMSS-clone-6.</title>
        <authorList>
            <person name="Mukherjee Avik.K."/>
            <person name="Izumyama S."/>
            <person name="Nakada-Tsukui K."/>
            <person name="Nozaki T."/>
        </authorList>
    </citation>
    <scope>NUCLEOTIDE SEQUENCE [LARGE SCALE GENOMIC DNA]</scope>
    <source>
        <strain evidence="1 2">HM1:IMSS clone 6</strain>
    </source>
</reference>
<dbReference type="Proteomes" id="UP000078387">
    <property type="component" value="Unassembled WGS sequence"/>
</dbReference>
<comment type="caution">
    <text evidence="1">The sequence shown here is derived from an EMBL/GenBank/DDBJ whole genome shotgun (WGS) entry which is preliminary data.</text>
</comment>
<evidence type="ECO:0000313" key="2">
    <source>
        <dbReference type="Proteomes" id="UP000078387"/>
    </source>
</evidence>
<accession>A0A5K1URD7</accession>
<sequence>MKLDKHSLYDVVEYLPQRYYNRFICINKKCFSIVEHHPNESFLHYKSITSSSSILQIEQKNCLELPISQFDNYINQFELCLKLKILKDQNETLSFEEFITPNIFRHLLEINLPLNVVTPNLCINLDDVGFGELKIVMTQPEEFISSQLESVNIIKNNFVILKLFDWNLCHFIQRERTNIRVIIEPNNLNELSPNNINKEYTPFNLINCYQKYHEQIDNKQFVLNQTLFNDYEYNSSDNIDLLLSLYLPSLYSFNLPSFSIVSLRTYNPFIECCNLIELTVDIKHSHLTQMHFNFSQFTSLSKLCLFAHLENRSIKIPAQIRYLVLNQFVRHLSNIIILQNDQFIGKGLCCLNQLKHLEIIGISDNKVDFPQSLHSLKIQSVDINVISTKNLTQLTKLYIHGPKISELDLPIPLCELTLIQCRKLQTLNVYGKMRIIDKIEACPKISLKKKIE</sequence>
<dbReference type="EMBL" id="BDEQ01000001">
    <property type="protein sequence ID" value="GAT93806.1"/>
    <property type="molecule type" value="Genomic_DNA"/>
</dbReference>